<dbReference type="InterPro" id="IPR026983">
    <property type="entry name" value="DHC"/>
</dbReference>
<evidence type="ECO:0000256" key="29">
    <source>
        <dbReference type="RuleBase" id="RU000688"/>
    </source>
</evidence>
<dbReference type="Gene3D" id="1.10.8.720">
    <property type="entry name" value="Region D6 of dynein motor"/>
    <property type="match status" value="1"/>
</dbReference>
<dbReference type="GO" id="GO:0007601">
    <property type="term" value="P:visual perception"/>
    <property type="evidence" value="ECO:0007669"/>
    <property type="project" value="UniProtKB-KW"/>
</dbReference>
<reference evidence="33" key="2">
    <citation type="submission" date="2021-08" db="EMBL/GenBank/DDBJ databases">
        <authorList>
            <person name="Eriksson T."/>
        </authorList>
    </citation>
    <scope>NUCLEOTIDE SEQUENCE</scope>
    <source>
        <strain evidence="33">Stoneville</strain>
        <tissue evidence="33">Whole head</tissue>
    </source>
</reference>
<dbReference type="FunFam" id="1.10.8.720:FF:000007">
    <property type="entry name" value="Dynein axonemal heavy chain 6"/>
    <property type="match status" value="1"/>
</dbReference>
<dbReference type="Gene3D" id="1.20.920.20">
    <property type="match status" value="1"/>
</dbReference>
<evidence type="ECO:0000256" key="27">
    <source>
        <dbReference type="ARBA" id="ARBA00023273"/>
    </source>
</evidence>
<dbReference type="FunFam" id="1.20.920.20:FF:000006">
    <property type="entry name" value="Dynein, axonemal, heavy chain 6"/>
    <property type="match status" value="1"/>
</dbReference>
<dbReference type="InterPro" id="IPR024743">
    <property type="entry name" value="Dynein_HC_stalk"/>
</dbReference>
<dbReference type="Gene3D" id="1.20.1270.280">
    <property type="match status" value="1"/>
</dbReference>
<dbReference type="GO" id="GO:0009881">
    <property type="term" value="F:photoreceptor activity"/>
    <property type="evidence" value="ECO:0007669"/>
    <property type="project" value="UniProtKB-KW"/>
</dbReference>
<dbReference type="Gene3D" id="1.10.8.1220">
    <property type="match status" value="1"/>
</dbReference>
<feature type="transmembrane region" description="Helical" evidence="31">
    <location>
        <begin position="282"/>
        <end position="306"/>
    </location>
</feature>
<dbReference type="Pfam" id="PF18198">
    <property type="entry name" value="AAA_lid_11"/>
    <property type="match status" value="1"/>
</dbReference>
<evidence type="ECO:0000256" key="19">
    <source>
        <dbReference type="ARBA" id="ARBA00023069"/>
    </source>
</evidence>
<dbReference type="FunFam" id="1.10.287.2620:FF:000001">
    <property type="entry name" value="Cytoplasmic dynein heavy chain 1"/>
    <property type="match status" value="1"/>
</dbReference>
<name>A0A8J6HKS3_TENMO</name>
<dbReference type="InterPro" id="IPR042219">
    <property type="entry name" value="AAA_lid_11_sf"/>
</dbReference>
<dbReference type="Pfam" id="PF12777">
    <property type="entry name" value="MT"/>
    <property type="match status" value="1"/>
</dbReference>
<evidence type="ECO:0000256" key="7">
    <source>
        <dbReference type="ARBA" id="ARBA00022606"/>
    </source>
</evidence>
<dbReference type="InterPro" id="IPR027417">
    <property type="entry name" value="P-loop_NTPase"/>
</dbReference>
<evidence type="ECO:0000256" key="2">
    <source>
        <dbReference type="ARBA" id="ARBA00004430"/>
    </source>
</evidence>
<keyword evidence="10" id="KW-0677">Repeat</keyword>
<dbReference type="GO" id="GO:0005524">
    <property type="term" value="F:ATP binding"/>
    <property type="evidence" value="ECO:0007669"/>
    <property type="project" value="UniProtKB-KW"/>
</dbReference>
<evidence type="ECO:0000256" key="30">
    <source>
        <dbReference type="SAM" id="Coils"/>
    </source>
</evidence>
<dbReference type="FunFam" id="1.20.920.30:FF:000005">
    <property type="entry name" value="Dynein, axonemal, heavy chain 2"/>
    <property type="match status" value="1"/>
</dbReference>
<keyword evidence="18 30" id="KW-0175">Coiled coil</keyword>
<dbReference type="FunFam" id="3.20.180.20:FF:000004">
    <property type="entry name" value="Dynein axonemal heavy chain 6"/>
    <property type="match status" value="1"/>
</dbReference>
<dbReference type="InterPro" id="IPR035706">
    <property type="entry name" value="AAA_9"/>
</dbReference>
<keyword evidence="21" id="KW-1015">Disulfide bond</keyword>
<dbReference type="Pfam" id="PF03028">
    <property type="entry name" value="Dynein_heavy"/>
    <property type="match status" value="1"/>
</dbReference>
<feature type="domain" description="G-protein coupled receptors family 1 profile" evidence="32">
    <location>
        <begin position="72"/>
        <end position="335"/>
    </location>
</feature>
<dbReference type="FunFam" id="1.20.1270.280:FF:000001">
    <property type="entry name" value="dynein heavy chain 7, axonemal"/>
    <property type="match status" value="1"/>
</dbReference>
<keyword evidence="16" id="KW-0243">Dynein</keyword>
<evidence type="ECO:0000256" key="21">
    <source>
        <dbReference type="ARBA" id="ARBA00023157"/>
    </source>
</evidence>
<keyword evidence="11" id="KW-0547">Nucleotide-binding</keyword>
<evidence type="ECO:0000256" key="9">
    <source>
        <dbReference type="ARBA" id="ARBA00022701"/>
    </source>
</evidence>
<keyword evidence="5" id="KW-0963">Cytoplasm</keyword>
<dbReference type="Gene3D" id="1.10.287.2620">
    <property type="match status" value="1"/>
</dbReference>
<evidence type="ECO:0000256" key="1">
    <source>
        <dbReference type="ARBA" id="ARBA00004141"/>
    </source>
</evidence>
<dbReference type="Pfam" id="PF22597">
    <property type="entry name" value="DYN_lid"/>
    <property type="match status" value="1"/>
</dbReference>
<dbReference type="PRINTS" id="PR00577">
    <property type="entry name" value="OPSINRH3RH4"/>
</dbReference>
<evidence type="ECO:0000256" key="10">
    <source>
        <dbReference type="ARBA" id="ARBA00022737"/>
    </source>
</evidence>
<evidence type="ECO:0000256" key="6">
    <source>
        <dbReference type="ARBA" id="ARBA00022543"/>
    </source>
</evidence>
<evidence type="ECO:0000256" key="20">
    <source>
        <dbReference type="ARBA" id="ARBA00023136"/>
    </source>
</evidence>
<dbReference type="Pfam" id="PF12775">
    <property type="entry name" value="AAA_7"/>
    <property type="match status" value="1"/>
</dbReference>
<keyword evidence="7" id="KW-0716">Sensory transduction</keyword>
<dbReference type="Gene3D" id="6.10.140.1060">
    <property type="match status" value="1"/>
</dbReference>
<dbReference type="Pfam" id="PF12781">
    <property type="entry name" value="AAA_9"/>
    <property type="match status" value="1"/>
</dbReference>
<dbReference type="CDD" id="cd15079">
    <property type="entry name" value="7tmA_photoreceptors_insect"/>
    <property type="match status" value="1"/>
</dbReference>
<dbReference type="SUPFAM" id="SSF52540">
    <property type="entry name" value="P-loop containing nucleoside triphosphate hydrolases"/>
    <property type="match status" value="4"/>
</dbReference>
<dbReference type="FunFam" id="3.40.50.300:FF:001145">
    <property type="entry name" value="Putative dynein heavy chain"/>
    <property type="match status" value="1"/>
</dbReference>
<dbReference type="Pfam" id="PF17852">
    <property type="entry name" value="Dynein_AAA_lid"/>
    <property type="match status" value="1"/>
</dbReference>
<dbReference type="GO" id="GO:0016020">
    <property type="term" value="C:membrane"/>
    <property type="evidence" value="ECO:0007669"/>
    <property type="project" value="UniProtKB-SubCell"/>
</dbReference>
<dbReference type="Pfam" id="PF12780">
    <property type="entry name" value="AAA_8"/>
    <property type="match status" value="1"/>
</dbReference>
<dbReference type="GO" id="GO:0004930">
    <property type="term" value="F:G protein-coupled receptor activity"/>
    <property type="evidence" value="ECO:0007669"/>
    <property type="project" value="UniProtKB-KW"/>
</dbReference>
<dbReference type="Gene3D" id="1.20.920.30">
    <property type="match status" value="1"/>
</dbReference>
<evidence type="ECO:0000256" key="22">
    <source>
        <dbReference type="ARBA" id="ARBA00023170"/>
    </source>
</evidence>
<dbReference type="InterPro" id="IPR013602">
    <property type="entry name" value="Dynein_heavy_linker"/>
</dbReference>
<evidence type="ECO:0000256" key="3">
    <source>
        <dbReference type="ARBA" id="ARBA00008887"/>
    </source>
</evidence>
<dbReference type="Gene3D" id="1.10.8.710">
    <property type="match status" value="1"/>
</dbReference>
<keyword evidence="23" id="KW-0505">Motor protein</keyword>
<dbReference type="InterPro" id="IPR041228">
    <property type="entry name" value="Dynein_C"/>
</dbReference>
<sequence length="4425" mass="506283">MDTLNWTAAPLFQARMLEAVGNTHSNNLGWNIPKEELDHIPPHWLIYPEPEASMHFLLGLIYIGFFLMATIGNGLVIWIFSSAKTLRTASNMFVVNLAFCDFSMMIKTPIFIYNSFYRGYALGHLGCQIFAFIGSLSGIGAGMTNACIAYDRYTTITKPFDGKLTRTKALVMIIGIWIYTIPWAVLPLLEIWGRFVPEGFLTSCSFDYLTDTFDNHTFVVVIFICSYVIPMIMIIYFYSQIVSKVFSHEKALREQAKKMNVESLRSNQAQATQSAELRIAKAAIAICSLFVASWTPYAVLALIGTFGDQSLLTPGVTMVPACACKFVACLDPYVYAISHPRYRNMEMDEPFGEISKSRQSSRSGRAESVFATEANEKSKVEDKLICKPIQSFHRDSNAISFHIPHKKLLEKIEYRKEPPEPLAGFSEIQENLLSRKRSASEDIELSSSEEDTASGEVSRFGLKFKRDSGPSSVAKEPVFPHARLHDVMNQTEWINKMRNATDGSFIYMTYTVPKSSELYSPYALSVVPYTKVDKSNFFTMSTKGVMQHTGVENVFTPLDVWEREYLMYCKLMHFRTFYRFRLWKGFYVWRKAVVRKKFKAAQTHLNDNLFILNKELGAGLLAIQQMCDKMTDISFIDAECIEDFLLFYFIENQMEKLESVSEKLQEFREVAKDIVGNSCHGALLAKGFVPNELLIEPSKERKRGAIAKAQAKKTSYIEQAAKKKFCMRLTCFIILADYLMIDLMHNLITRSTDDLNIILEKHIQFLPSQETIETVDINGVLEKPRPDDAPQLPLFITDVVLDSEKLSLDPSLNVTLDIFNQIMDLWQEHCKAIKSFTADEMYKIFTNPIINGKEEERICGWGPSLTFYLNDDRRLESERQRVIEQFNYNYDLAQMYVNRFDYIREFFAEDELVEEEHIKQEKDIETFRNMCNRFHREIDIIDGIILNQPFGLLNLQLKNFKDGAKPEPERLIAALTNILPWIGKNEIDRLMEASDDMENTLNHQPVTTVDYVKYLEYLEDANSKLNDMETDLDYCKELYDIMEEFAIPIPDEDMSNYLGVSVTMASLRNLVDRRIDETPKILKSFNDQMNKDISALISEVGKIKDECMQPWLYDIDSNIGEVTEFLNDLYDRLVACQERAAEFKGYQKEFRLEVTRFDILDEVMADVKLRMLLWESVTSWSKTLDEWYNSDFHELNVDEMNLFTAKTIKNITLLEKGLPKNLIVPKLKDDVELMKNKLPVVAFLRNPSLRQRHWILVENILGYKFKPEETVTLQLLENLKVFSYGNELQEISGQASSEAGLEALLKKVEEAWKTLEFQVMLHKDSKDVYILGSLEEVQTVLDDSTINITTIASSRHVGPIKARVEEWARQLDLFSRTLDEWVSCQQSWIYLEVIFSAPDIQRQLPSESKLFLIVDKSWKLIMRRTAKMPLAMEAALFPGTLEDLQKNNALLEQIMKCLESYLEVKRVAFPRFYFLSNDELLEILAQTRNPHAVQPHLRKCFDAIAKLEFASKEDELGIGGDEGDLGKSKSVTMLTTNIAAMISPESERVGLTKGLKARGNVEDWLGKVEQSMVFSLRKLMKASLADYQQSPRTEWMVRHPNQIVLTVSQIMWAKGVHKILDHSDAHGHLEKYEQKCINDLNDLAALIRTDLDSVTRKVLIALITIDVHARDTIHNMVEHNVAKSDSFDWLKVLRYYWDDHLDDCIARMSSAHYVYGYEYLGAAGVLVITPLTDRCYLCLMGALQLDLGGAPAGPAGTGKTETTKDLAKALAIQCVVFNCSEGLDYKMMGRFFSGLAQSGAWCCFDEFNRIDIEVLSVIAQQIITIRNAKAAKLQRFMFEGREIKLVQRCAAFITMNPGYAGRTELPDNLKAMFRPIAMMVPDYALIAEVILYSEGFESSKVLSQKMVQMYKLCSEQLSQQDHYDFGMRAVKSVLVMAGALKRATPDRDEDVVLICALRDSNLPKFLADDSLLFQGILGDLFPGIELPEQDYGKFQETIVDVMIAQALQPEMALVKKVIQFHETMIVRWGVMLVGPTGGGKSTVLNTLNKALTKMHSDGIEGPYYHPVHTYTMNPKAVTAGELYGEVNVYTLEWRDGLMGIMMRTAVQCTEEDHQWIICDGPVDAVWIENLNTVLDDNKMLCLANSERIKLTPYVHMIFEVMDLAQASPATVSRCGMVYIDPDEIGWLPYAKSWVQRLDESVVNAELKMLLVSLFEHAVEKGFAYIKKHGEYSMHQVDISKVAMLCAIIESYINVPNSLENIGEKSKVKSYLCQIFIFAYAWALGGNLSDTSREKFETYVRDQFEEHPDSRLPPGVDLFGVFMNVNDHRLEPWVKMLPTFSYNKDTPFFETLVPTTDTVRFGYVMERLMYVNYPVLFVGDTGVGKSVIAKDVLNKLFETGLYVPVTINFSAQTSSFRTQEILELKLEKKKKTLLGAPLGKKVIVFVDDVNMPKLETYGAQPPIELLRQFLTYGGLYDREKLFWKEIRDVIISAACAPPGGGRNPLTPRFVRFFGMLLVPPPNEFSLKAIFKAILRGFLFDFSNEIRDLADYMVGAAVEIYLRIATDLLPTPAKSHYVFNLRDLSKCVQGVLQADSGTMREEIVMLRLFYHECLRVFHDRLINIEDKSYFYFLMREICGRNFGTAVLALPDQPVITNPPLLLFGDFMQYGANKQDRIYEEIKNIDKMRSVLQDYLDDYNLLESKDMHLIFFMDAIEHCVRIARILRSERGNALLVGVGGMGKQSLTRLSSHLNAYKCFQIELTRNYDRSYFFEDLRKMYFNAGANNANSVFLFTDTQIVQEDFLEDINNILNSGEVPNLFEADEYEKVIIAVRDPAKAVGIDPTNRDGIYDHFISRVRSNLHLVICMSPVGDAFRRRCRMFPSLVNCCTIDWFEKWPHDALLSVSQNALQSLGSEEVCNNLSTICVTMHESVEAMTQRFYEEMRRHYYTTPSSYLELLKLYKIMLAIKKEQVHFKRDRISNGLHKLYETNAVIQTMKDTLTALEPVLTEKSIAVDDLMTNLTKEQKQADKVRAVVKNDEEIAKVKAEDTQALADDAQRDLDTALPALDAATKALEALNKNDINEVKVFQKPPKLVQFVMESICLLLGAKTDWPSAKIVLGDVNFLKKLQEYDKNHITDPMLRKLKTYIDHPDFVPDKVGRVSKACKSMCMWVRAVDMYAKVFKIVEPKRKRLEQAEKELNQVMGLLREKQRQLAEVEAMIAGLEAKFNQTVAEKDTLEAEMELTSNRLNRAGRLNVALGDEQTRWEKSIKDFATELKNLLGNALIAAACVAYLGAFTSSYRVELVDMWVQECKELEIPASQNFSLITVLADPYDIRMWNSFGLPRDTVSTENAILVTQASRWALMIDPQEQANRWIRQMEAANDLRVVKLTDANFLRVLESAIRIGKPVLLEEVGETLDPTLRPILMKQTFMQSGRLLIRLGDSDIEYDSNFKFYVTTKLANPHYLPEICIQVTIVNFTVTPSGLEDQLLAEVVRLERPDLESQRTELIVRINNDKTQLKLIEDKILKLLYQSEGNILDDEELIETLNESKETSAVIAARLIETESTEHKISEAREKYRTVAIRGSVLYFVIAQLAEIDPMYQYSLKYFKQIFNTVIETSQKSTDLQKRLNTLLKEITLFVYTNVSRGLFERHKLVYSFMLCVGILHEKGEISDLQWNFLLRGPVGAKIELPQKPNYPTITDAMWLAANFLAITIPEFKQLPHEITNTIEIKISDFHQSITVIQKAAPQSAVDWDKLLDDFNKLLLLKTLKEEKLVFAITEYVKSKLGKAFIESPQVSLQILFQDTSNTTPLVFVLSPGSDPFGSFQRFADEMGFKERIRSISLGQGQGPVAEKIIEQGLERGDWVFLQNCHLATSWMLAMERLIQRIAEQSAKVHKEFRLYMSSMPSKAFPVSVLQNSVKVTNEPPKGIRANIKRAFTDMLQDFFEDHPLKQNWRCMIFGICMFHAIIQERKKFGPLGWNITYEFNDSDREFAFNTLKMFCAERTIPWDALEYLTGEITYGGRVTDYWDLRCLKTILKIFFSPQILRPSYKYSSSGIYYCPTHSKLESYQQFIDSLPILEEPEIFGMHENANIAYQIKETQNIILTIMESQPHTAGGGDGHHTDDIVFELANLVTDSIMTKIKTDEANVNMFKRDEKGRLPSLTTVLMQEVDRYNKLLKLIHNSMDNLKKAIKGLVVMSEALEEVYVAFTNNQVPKMWSNKSYNSLKSLGSWIHDLVLRLDFISIWVKYGQPASYWISGFYFPQGFLTGTLQTHARKYNLPIDQLKFDFEVQRVIIEQEDVKRVHDELEHEEMSVYKGLHHPQDGAIIHGLFADACRWDTRTLKLVDAKPGEINPLLPAIWMLPKTEMPPNDKRYVTPLYKTSVRAGVLSTTGHSTNFVIAVLLPTDKPQSYWILKGTALLTQITD</sequence>
<dbReference type="FunFam" id="1.10.8.710:FF:000004">
    <property type="entry name" value="Dynein axonemal heavy chain 6"/>
    <property type="match status" value="1"/>
</dbReference>
<keyword evidence="12" id="KW-0067">ATP-binding</keyword>
<dbReference type="InterPro" id="IPR003593">
    <property type="entry name" value="AAA+_ATPase"/>
</dbReference>
<dbReference type="SUPFAM" id="SSF81321">
    <property type="entry name" value="Family A G protein-coupled receptor-like"/>
    <property type="match status" value="1"/>
</dbReference>
<dbReference type="InterPro" id="IPR042222">
    <property type="entry name" value="Dynein_2_N"/>
</dbReference>
<dbReference type="Gene3D" id="3.10.490.20">
    <property type="match status" value="1"/>
</dbReference>
<evidence type="ECO:0000256" key="15">
    <source>
        <dbReference type="ARBA" id="ARBA00022991"/>
    </source>
</evidence>
<dbReference type="InterPro" id="IPR035699">
    <property type="entry name" value="AAA_6"/>
</dbReference>
<evidence type="ECO:0000256" key="16">
    <source>
        <dbReference type="ARBA" id="ARBA00023017"/>
    </source>
</evidence>
<dbReference type="InterPro" id="IPR001760">
    <property type="entry name" value="Opsin"/>
</dbReference>
<feature type="transmembrane region" description="Helical" evidence="31">
    <location>
        <begin position="93"/>
        <end position="117"/>
    </location>
</feature>
<dbReference type="InterPro" id="IPR043160">
    <property type="entry name" value="Dynein_C_barrel"/>
</dbReference>
<dbReference type="GO" id="GO:0045505">
    <property type="term" value="F:dynein intermediate chain binding"/>
    <property type="evidence" value="ECO:0007669"/>
    <property type="project" value="InterPro"/>
</dbReference>
<evidence type="ECO:0000256" key="14">
    <source>
        <dbReference type="ARBA" id="ARBA00022989"/>
    </source>
</evidence>
<protein>
    <recommendedName>
        <fullName evidence="32">G-protein coupled receptors family 1 profile domain-containing protein</fullName>
    </recommendedName>
</protein>
<feature type="transmembrane region" description="Helical" evidence="31">
    <location>
        <begin position="56"/>
        <end position="81"/>
    </location>
</feature>
<dbReference type="InterPro" id="IPR000276">
    <property type="entry name" value="GPCR_Rhodpsn"/>
</dbReference>
<keyword evidence="6" id="KW-0600">Photoreceptor protein</keyword>
<comment type="caution">
    <text evidence="33">The sequence shown here is derived from an EMBL/GenBank/DDBJ whole genome shotgun (WGS) entry which is preliminary data.</text>
</comment>
<evidence type="ECO:0000256" key="26">
    <source>
        <dbReference type="ARBA" id="ARBA00023224"/>
    </source>
</evidence>
<keyword evidence="20 31" id="KW-0472">Membrane</keyword>
<dbReference type="GO" id="GO:0005874">
    <property type="term" value="C:microtubule"/>
    <property type="evidence" value="ECO:0007669"/>
    <property type="project" value="UniProtKB-KW"/>
</dbReference>
<dbReference type="FunFam" id="1.20.1070.10:FF:000044">
    <property type="entry name" value="Opsin, ultraviolet-sensitive"/>
    <property type="match status" value="1"/>
</dbReference>
<dbReference type="InterPro" id="IPR054354">
    <property type="entry name" value="DYNC2H1-like_lid"/>
</dbReference>
<dbReference type="EMBL" id="JABDTM020022068">
    <property type="protein sequence ID" value="KAH0816103.1"/>
    <property type="molecule type" value="Genomic_DNA"/>
</dbReference>
<proteinExistence type="inferred from homology"/>
<dbReference type="FunFam" id="1.20.58.1120:FF:000007">
    <property type="entry name" value="Dynein heavy chain 4"/>
    <property type="match status" value="1"/>
</dbReference>
<reference evidence="33" key="1">
    <citation type="journal article" date="2020" name="J Insects Food Feed">
        <title>The yellow mealworm (Tenebrio molitor) genome: a resource for the emerging insects as food and feed industry.</title>
        <authorList>
            <person name="Eriksson T."/>
            <person name="Andere A."/>
            <person name="Kelstrup H."/>
            <person name="Emery V."/>
            <person name="Picard C."/>
        </authorList>
    </citation>
    <scope>NUCLEOTIDE SEQUENCE</scope>
    <source>
        <strain evidence="33">Stoneville</strain>
        <tissue evidence="33">Whole head</tissue>
    </source>
</reference>
<dbReference type="PANTHER" id="PTHR22878:SF68">
    <property type="entry name" value="DYNEIN HEAVY CHAIN 6, AXONEMAL-LIKE"/>
    <property type="match status" value="1"/>
</dbReference>
<dbReference type="SMART" id="SM00382">
    <property type="entry name" value="AAA"/>
    <property type="match status" value="3"/>
</dbReference>
<dbReference type="Gene3D" id="1.20.140.100">
    <property type="entry name" value="Dynein heavy chain, N-terminal domain 2"/>
    <property type="match status" value="1"/>
</dbReference>
<dbReference type="FunFam" id="3.40.50.300:FF:002141">
    <property type="entry name" value="Dynein heavy chain"/>
    <property type="match status" value="1"/>
</dbReference>
<evidence type="ECO:0000313" key="34">
    <source>
        <dbReference type="Proteomes" id="UP000719412"/>
    </source>
</evidence>
<dbReference type="PROSITE" id="PS00237">
    <property type="entry name" value="G_PROTEIN_RECEP_F1_1"/>
    <property type="match status" value="1"/>
</dbReference>
<dbReference type="Gene3D" id="3.40.50.300">
    <property type="entry name" value="P-loop containing nucleotide triphosphate hydrolases"/>
    <property type="match status" value="5"/>
</dbReference>
<keyword evidence="24" id="KW-0325">Glycoprotein</keyword>
<dbReference type="GO" id="GO:0007018">
    <property type="term" value="P:microtubule-based movement"/>
    <property type="evidence" value="ECO:0007669"/>
    <property type="project" value="InterPro"/>
</dbReference>
<dbReference type="FunFam" id="3.40.50.300:FF:000362">
    <property type="entry name" value="Dynein, axonemal, heavy chain 6"/>
    <property type="match status" value="1"/>
</dbReference>
<keyword evidence="19" id="KW-0969">Cilium</keyword>
<dbReference type="InterPro" id="IPR042228">
    <property type="entry name" value="Dynein_linker_3"/>
</dbReference>
<dbReference type="Proteomes" id="UP000719412">
    <property type="component" value="Unassembled WGS sequence"/>
</dbReference>
<dbReference type="FunFam" id="1.20.140.100:FF:000004">
    <property type="entry name" value="Dynein axonemal heavy chain 6"/>
    <property type="match status" value="1"/>
</dbReference>
<dbReference type="Pfam" id="PF00001">
    <property type="entry name" value="7tm_1"/>
    <property type="match status" value="1"/>
</dbReference>
<keyword evidence="13" id="KW-0681">Retinal protein</keyword>
<dbReference type="PROSITE" id="PS50262">
    <property type="entry name" value="G_PROTEIN_RECEP_F1_2"/>
    <property type="match status" value="1"/>
</dbReference>
<dbReference type="Gene3D" id="1.20.1070.10">
    <property type="entry name" value="Rhodopsin 7-helix transmembrane proteins"/>
    <property type="match status" value="1"/>
</dbReference>
<evidence type="ECO:0000256" key="11">
    <source>
        <dbReference type="ARBA" id="ARBA00022741"/>
    </source>
</evidence>
<dbReference type="InterPro" id="IPR041658">
    <property type="entry name" value="AAA_lid_11"/>
</dbReference>
<evidence type="ECO:0000256" key="18">
    <source>
        <dbReference type="ARBA" id="ARBA00023054"/>
    </source>
</evidence>
<dbReference type="InterPro" id="IPR043157">
    <property type="entry name" value="Dynein_AAA1S"/>
</dbReference>
<dbReference type="InterPro" id="IPR041466">
    <property type="entry name" value="Dynein_AAA5_ext"/>
</dbReference>
<evidence type="ECO:0000256" key="31">
    <source>
        <dbReference type="SAM" id="Phobius"/>
    </source>
</evidence>
<dbReference type="PROSITE" id="PS00675">
    <property type="entry name" value="SIGMA54_INTERACT_1"/>
    <property type="match status" value="1"/>
</dbReference>
<gene>
    <name evidence="33" type="ORF">GEV33_006687</name>
</gene>
<organism evidence="33 34">
    <name type="scientific">Tenebrio molitor</name>
    <name type="common">Yellow mealworm beetle</name>
    <dbReference type="NCBI Taxonomy" id="7067"/>
    <lineage>
        <taxon>Eukaryota</taxon>
        <taxon>Metazoa</taxon>
        <taxon>Ecdysozoa</taxon>
        <taxon>Arthropoda</taxon>
        <taxon>Hexapoda</taxon>
        <taxon>Insecta</taxon>
        <taxon>Pterygota</taxon>
        <taxon>Neoptera</taxon>
        <taxon>Endopterygota</taxon>
        <taxon>Coleoptera</taxon>
        <taxon>Polyphaga</taxon>
        <taxon>Cucujiformia</taxon>
        <taxon>Tenebrionidae</taxon>
        <taxon>Tenebrio</taxon>
    </lineage>
</organism>
<evidence type="ECO:0000256" key="25">
    <source>
        <dbReference type="ARBA" id="ARBA00023212"/>
    </source>
</evidence>
<evidence type="ECO:0000256" key="8">
    <source>
        <dbReference type="ARBA" id="ARBA00022692"/>
    </source>
</evidence>
<dbReference type="GO" id="GO:0005930">
    <property type="term" value="C:axoneme"/>
    <property type="evidence" value="ECO:0007669"/>
    <property type="project" value="UniProtKB-SubCell"/>
</dbReference>
<feature type="transmembrane region" description="Helical" evidence="31">
    <location>
        <begin position="129"/>
        <end position="148"/>
    </location>
</feature>
<dbReference type="FunFam" id="3.10.490.20:FF:000005">
    <property type="entry name" value="Dynein axonemal heavy chain 6"/>
    <property type="match status" value="1"/>
</dbReference>
<evidence type="ECO:0000256" key="5">
    <source>
        <dbReference type="ARBA" id="ARBA00022490"/>
    </source>
</evidence>
<dbReference type="GO" id="GO:0007602">
    <property type="term" value="P:phototransduction"/>
    <property type="evidence" value="ECO:0007669"/>
    <property type="project" value="UniProtKB-KW"/>
</dbReference>
<accession>A0A8J6HKS3</accession>
<keyword evidence="22 29" id="KW-0675">Receptor</keyword>
<comment type="similarity">
    <text evidence="3">Belongs to the dynein heavy chain family.</text>
</comment>
<evidence type="ECO:0000256" key="23">
    <source>
        <dbReference type="ARBA" id="ARBA00023175"/>
    </source>
</evidence>
<dbReference type="InterPro" id="IPR017452">
    <property type="entry name" value="GPCR_Rhodpsn_7TM"/>
</dbReference>
<dbReference type="PANTHER" id="PTHR22878">
    <property type="entry name" value="DYNEIN HEAVY CHAIN 6, AXONEMAL-LIKE-RELATED"/>
    <property type="match status" value="1"/>
</dbReference>
<evidence type="ECO:0000256" key="12">
    <source>
        <dbReference type="ARBA" id="ARBA00022840"/>
    </source>
</evidence>
<comment type="similarity">
    <text evidence="4 29">Belongs to the G-protein coupled receptor 1 family.</text>
</comment>
<dbReference type="FunFam" id="3.40.50.300:FF:000063">
    <property type="entry name" value="dynein heavy chain 6, axonemal"/>
    <property type="match status" value="1"/>
</dbReference>
<keyword evidence="25" id="KW-0206">Cytoskeleton</keyword>
<feature type="coiled-coil region" evidence="30">
    <location>
        <begin position="3187"/>
        <end position="3252"/>
    </location>
</feature>
<dbReference type="GO" id="GO:0051959">
    <property type="term" value="F:dynein light intermediate chain binding"/>
    <property type="evidence" value="ECO:0007669"/>
    <property type="project" value="InterPro"/>
</dbReference>
<dbReference type="Pfam" id="PF12774">
    <property type="entry name" value="AAA_6"/>
    <property type="match status" value="1"/>
</dbReference>
<evidence type="ECO:0000256" key="17">
    <source>
        <dbReference type="ARBA" id="ARBA00023040"/>
    </source>
</evidence>
<evidence type="ECO:0000256" key="13">
    <source>
        <dbReference type="ARBA" id="ARBA00022925"/>
    </source>
</evidence>
<keyword evidence="15" id="KW-0157">Chromophore</keyword>
<dbReference type="InterPro" id="IPR025662">
    <property type="entry name" value="Sigma_54_int_dom_ATP-bd_1"/>
</dbReference>
<dbReference type="PRINTS" id="PR00237">
    <property type="entry name" value="GPCRRHODOPSN"/>
</dbReference>
<evidence type="ECO:0000259" key="32">
    <source>
        <dbReference type="PROSITE" id="PS50262"/>
    </source>
</evidence>
<dbReference type="Gene3D" id="1.20.58.1120">
    <property type="match status" value="1"/>
</dbReference>
<keyword evidence="28" id="KW-0844">Vision</keyword>
<dbReference type="FunFam" id="1.10.8.1220:FF:000001">
    <property type="entry name" value="Dynein axonemal heavy chain 5"/>
    <property type="match status" value="1"/>
</dbReference>
<feature type="transmembrane region" description="Helical" evidence="31">
    <location>
        <begin position="218"/>
        <end position="238"/>
    </location>
</feature>
<comment type="subcellular location">
    <subcellularLocation>
        <location evidence="2">Cytoplasm</location>
        <location evidence="2">Cytoskeleton</location>
        <location evidence="2">Cilium axoneme</location>
    </subcellularLocation>
    <subcellularLocation>
        <location evidence="1">Membrane</location>
        <topology evidence="1">Multi-pass membrane protein</topology>
    </subcellularLocation>
</comment>
<keyword evidence="26 29" id="KW-0807">Transducer</keyword>
<dbReference type="Gene3D" id="3.20.180.20">
    <property type="entry name" value="Dynein heavy chain, N-terminal domain 2"/>
    <property type="match status" value="1"/>
</dbReference>
<keyword evidence="17 29" id="KW-0297">G-protein coupled receptor</keyword>
<dbReference type="CDD" id="cd00009">
    <property type="entry name" value="AAA"/>
    <property type="match status" value="1"/>
</dbReference>
<dbReference type="Pfam" id="PF18199">
    <property type="entry name" value="Dynein_C"/>
    <property type="match status" value="1"/>
</dbReference>
<dbReference type="InterPro" id="IPR004273">
    <property type="entry name" value="Dynein_heavy_D6_P-loop"/>
</dbReference>
<keyword evidence="9" id="KW-0493">Microtubule</keyword>
<evidence type="ECO:0000256" key="24">
    <source>
        <dbReference type="ARBA" id="ARBA00023180"/>
    </source>
</evidence>
<evidence type="ECO:0000256" key="4">
    <source>
        <dbReference type="ARBA" id="ARBA00010663"/>
    </source>
</evidence>
<evidence type="ECO:0000256" key="28">
    <source>
        <dbReference type="ARBA" id="ARBA00023305"/>
    </source>
</evidence>
<dbReference type="InterPro" id="IPR024317">
    <property type="entry name" value="Dynein_heavy_chain_D4_dom"/>
</dbReference>
<dbReference type="GO" id="GO:0030286">
    <property type="term" value="C:dynein complex"/>
    <property type="evidence" value="ECO:0007669"/>
    <property type="project" value="UniProtKB-KW"/>
</dbReference>
<dbReference type="FunFam" id="3.40.50.300:FF:001143">
    <property type="entry name" value="Dynein axonemal heavy chain 6"/>
    <property type="match status" value="1"/>
</dbReference>
<keyword evidence="14 31" id="KW-1133">Transmembrane helix</keyword>
<evidence type="ECO:0000313" key="33">
    <source>
        <dbReference type="EMBL" id="KAH0816103.1"/>
    </source>
</evidence>
<dbReference type="Pfam" id="PF08393">
    <property type="entry name" value="DHC_N2"/>
    <property type="match status" value="1"/>
</dbReference>
<keyword evidence="8 29" id="KW-0812">Transmembrane</keyword>
<keyword evidence="34" id="KW-1185">Reference proteome</keyword>
<dbReference type="GO" id="GO:0008569">
    <property type="term" value="F:minus-end-directed microtubule motor activity"/>
    <property type="evidence" value="ECO:0007669"/>
    <property type="project" value="InterPro"/>
</dbReference>
<keyword evidence="27" id="KW-0966">Cell projection</keyword>
<feature type="transmembrane region" description="Helical" evidence="31">
    <location>
        <begin position="169"/>
        <end position="189"/>
    </location>
</feature>